<evidence type="ECO:0000256" key="3">
    <source>
        <dbReference type="ARBA" id="ARBA00022679"/>
    </source>
</evidence>
<feature type="transmembrane region" description="Helical" evidence="7">
    <location>
        <begin position="255"/>
        <end position="277"/>
    </location>
</feature>
<sequence>MLYGIVATVVAVLLTAVLTTCVRLLGLRTGLVDRPGGLVDRPGGLVDRPGGLVDRPGGLVDRPGGLVDRPGGRKTHARATPHTGGLAVVAGTVTVVCTGYAPLGPGIAVLLCAAGAVALLGFVDDLRPLGVRPRLIVEAGAAVAVVWASGLTPAAGVLAVGWIVLVTNSFNLIDNADGAMGVVGVVTALGLALCAAAEGLSGLALLLCVLAAALTGFLTQNWHPARIFPGNCGSLFTGFVLACATVLVHTGHEPLPGAVGLVALTVVGLADTVLVALARRRAGRPLLIGGTDHIAHRLRRVGFTVPGAAVVLGATAFAGTLTGVLMHRGAWGPLAALPLFLAVAAGVWALLRVRVYDRPVPDTARRAPHVGRPRRSRTT</sequence>
<feature type="transmembrane region" description="Helical" evidence="7">
    <location>
        <begin position="107"/>
        <end position="123"/>
    </location>
</feature>
<keyword evidence="3 8" id="KW-0808">Transferase</keyword>
<reference evidence="8 9" key="1">
    <citation type="submission" date="2023-05" db="EMBL/GenBank/DDBJ databases">
        <title>Draft genome sequence of Streptomyces sp. B-S-A12 isolated from a cave soil in Thailand.</title>
        <authorList>
            <person name="Chamroensaksri N."/>
            <person name="Muangham S."/>
        </authorList>
    </citation>
    <scope>NUCLEOTIDE SEQUENCE [LARGE SCALE GENOMIC DNA]</scope>
    <source>
        <strain evidence="8 9">B-S-A12</strain>
    </source>
</reference>
<dbReference type="CDD" id="cd06853">
    <property type="entry name" value="GT_WecA_like"/>
    <property type="match status" value="1"/>
</dbReference>
<feature type="transmembrane region" description="Helical" evidence="7">
    <location>
        <begin position="298"/>
        <end position="318"/>
    </location>
</feature>
<dbReference type="EC" id="2.7.8.-" evidence="8"/>
<feature type="non-terminal residue" evidence="8">
    <location>
        <position position="379"/>
    </location>
</feature>
<evidence type="ECO:0000256" key="7">
    <source>
        <dbReference type="SAM" id="Phobius"/>
    </source>
</evidence>
<gene>
    <name evidence="8" type="ORF">QIT00_37555</name>
</gene>
<feature type="transmembrane region" description="Helical" evidence="7">
    <location>
        <begin position="230"/>
        <end position="249"/>
    </location>
</feature>
<feature type="transmembrane region" description="Helical" evidence="7">
    <location>
        <begin position="6"/>
        <end position="25"/>
    </location>
</feature>
<dbReference type="Proteomes" id="UP001237105">
    <property type="component" value="Unassembled WGS sequence"/>
</dbReference>
<dbReference type="Pfam" id="PF00953">
    <property type="entry name" value="Glycos_transf_4"/>
    <property type="match status" value="1"/>
</dbReference>
<dbReference type="GO" id="GO:0016740">
    <property type="term" value="F:transferase activity"/>
    <property type="evidence" value="ECO:0007669"/>
    <property type="project" value="UniProtKB-KW"/>
</dbReference>
<evidence type="ECO:0000256" key="1">
    <source>
        <dbReference type="ARBA" id="ARBA00004651"/>
    </source>
</evidence>
<keyword evidence="6 7" id="KW-0472">Membrane</keyword>
<evidence type="ECO:0000256" key="4">
    <source>
        <dbReference type="ARBA" id="ARBA00022692"/>
    </source>
</evidence>
<evidence type="ECO:0000256" key="6">
    <source>
        <dbReference type="ARBA" id="ARBA00023136"/>
    </source>
</evidence>
<organism evidence="8 9">
    <name type="scientific">Streptomyces luteolus</name>
    <dbReference type="NCBI Taxonomy" id="3043615"/>
    <lineage>
        <taxon>Bacteria</taxon>
        <taxon>Bacillati</taxon>
        <taxon>Actinomycetota</taxon>
        <taxon>Actinomycetes</taxon>
        <taxon>Kitasatosporales</taxon>
        <taxon>Streptomycetaceae</taxon>
        <taxon>Streptomyces</taxon>
    </lineage>
</organism>
<dbReference type="EMBL" id="JASCIS010000076">
    <property type="protein sequence ID" value="MDI3424167.1"/>
    <property type="molecule type" value="Genomic_DNA"/>
</dbReference>
<keyword evidence="5 7" id="KW-1133">Transmembrane helix</keyword>
<name>A0ABT6TBA6_9ACTN</name>
<keyword evidence="2" id="KW-1003">Cell membrane</keyword>
<evidence type="ECO:0000256" key="5">
    <source>
        <dbReference type="ARBA" id="ARBA00022989"/>
    </source>
</evidence>
<dbReference type="InterPro" id="IPR000540">
    <property type="entry name" value="Flag_MotA_CS"/>
</dbReference>
<keyword evidence="4 7" id="KW-0812">Transmembrane</keyword>
<dbReference type="PANTHER" id="PTHR22926:SF3">
    <property type="entry name" value="UNDECAPRENYL-PHOSPHATE ALPHA-N-ACETYLGLUCOSAMINYL 1-PHOSPHATE TRANSFERASE"/>
    <property type="match status" value="1"/>
</dbReference>
<proteinExistence type="predicted"/>
<comment type="subcellular location">
    <subcellularLocation>
        <location evidence="1">Cell membrane</location>
        <topology evidence="1">Multi-pass membrane protein</topology>
    </subcellularLocation>
</comment>
<feature type="transmembrane region" description="Helical" evidence="7">
    <location>
        <begin position="83"/>
        <end position="101"/>
    </location>
</feature>
<dbReference type="PANTHER" id="PTHR22926">
    <property type="entry name" value="PHOSPHO-N-ACETYLMURAMOYL-PENTAPEPTIDE-TRANSFERASE"/>
    <property type="match status" value="1"/>
</dbReference>
<dbReference type="PROSITE" id="PS01307">
    <property type="entry name" value="MOTA"/>
    <property type="match status" value="1"/>
</dbReference>
<dbReference type="RefSeq" id="WP_282539993.1">
    <property type="nucleotide sequence ID" value="NZ_JASCIS010000076.1"/>
</dbReference>
<keyword evidence="9" id="KW-1185">Reference proteome</keyword>
<accession>A0ABT6TBA6</accession>
<evidence type="ECO:0000313" key="9">
    <source>
        <dbReference type="Proteomes" id="UP001237105"/>
    </source>
</evidence>
<comment type="caution">
    <text evidence="8">The sequence shown here is derived from an EMBL/GenBank/DDBJ whole genome shotgun (WGS) entry which is preliminary data.</text>
</comment>
<feature type="transmembrane region" description="Helical" evidence="7">
    <location>
        <begin position="185"/>
        <end position="218"/>
    </location>
</feature>
<evidence type="ECO:0000256" key="2">
    <source>
        <dbReference type="ARBA" id="ARBA00022475"/>
    </source>
</evidence>
<feature type="transmembrane region" description="Helical" evidence="7">
    <location>
        <begin position="330"/>
        <end position="351"/>
    </location>
</feature>
<protein>
    <submittedName>
        <fullName evidence="8">MraY family glycosyltransferase</fullName>
        <ecNumber evidence="8">2.7.8.-</ecNumber>
    </submittedName>
</protein>
<dbReference type="InterPro" id="IPR000715">
    <property type="entry name" value="Glycosyl_transferase_4"/>
</dbReference>
<evidence type="ECO:0000313" key="8">
    <source>
        <dbReference type="EMBL" id="MDI3424167.1"/>
    </source>
</evidence>
<feature type="transmembrane region" description="Helical" evidence="7">
    <location>
        <begin position="135"/>
        <end position="165"/>
    </location>
</feature>